<dbReference type="EMBL" id="MU853292">
    <property type="protein sequence ID" value="KAK4118023.1"/>
    <property type="molecule type" value="Genomic_DNA"/>
</dbReference>
<keyword evidence="3" id="KW-1185">Reference proteome</keyword>
<comment type="caution">
    <text evidence="2">The sequence shown here is derived from an EMBL/GenBank/DDBJ whole genome shotgun (WGS) entry which is preliminary data.</text>
</comment>
<reference evidence="2" key="1">
    <citation type="journal article" date="2023" name="Mol. Phylogenet. Evol.">
        <title>Genome-scale phylogeny and comparative genomics of the fungal order Sordariales.</title>
        <authorList>
            <person name="Hensen N."/>
            <person name="Bonometti L."/>
            <person name="Westerberg I."/>
            <person name="Brannstrom I.O."/>
            <person name="Guillou S."/>
            <person name="Cros-Aarteil S."/>
            <person name="Calhoun S."/>
            <person name="Haridas S."/>
            <person name="Kuo A."/>
            <person name="Mondo S."/>
            <person name="Pangilinan J."/>
            <person name="Riley R."/>
            <person name="LaButti K."/>
            <person name="Andreopoulos B."/>
            <person name="Lipzen A."/>
            <person name="Chen C."/>
            <person name="Yan M."/>
            <person name="Daum C."/>
            <person name="Ng V."/>
            <person name="Clum A."/>
            <person name="Steindorff A."/>
            <person name="Ohm R.A."/>
            <person name="Martin F."/>
            <person name="Silar P."/>
            <person name="Natvig D.O."/>
            <person name="Lalanne C."/>
            <person name="Gautier V."/>
            <person name="Ament-Velasquez S.L."/>
            <person name="Kruys A."/>
            <person name="Hutchinson M.I."/>
            <person name="Powell A.J."/>
            <person name="Barry K."/>
            <person name="Miller A.N."/>
            <person name="Grigoriev I.V."/>
            <person name="Debuchy R."/>
            <person name="Gladieux P."/>
            <person name="Hiltunen Thoren M."/>
            <person name="Johannesson H."/>
        </authorList>
    </citation>
    <scope>NUCLEOTIDE SEQUENCE</scope>
    <source>
        <strain evidence="2">CBS 731.68</strain>
    </source>
</reference>
<organism evidence="2 3">
    <name type="scientific">Parathielavia appendiculata</name>
    <dbReference type="NCBI Taxonomy" id="2587402"/>
    <lineage>
        <taxon>Eukaryota</taxon>
        <taxon>Fungi</taxon>
        <taxon>Dikarya</taxon>
        <taxon>Ascomycota</taxon>
        <taxon>Pezizomycotina</taxon>
        <taxon>Sordariomycetes</taxon>
        <taxon>Sordariomycetidae</taxon>
        <taxon>Sordariales</taxon>
        <taxon>Chaetomiaceae</taxon>
        <taxon>Parathielavia</taxon>
    </lineage>
</organism>
<dbReference type="RefSeq" id="XP_062641796.1">
    <property type="nucleotide sequence ID" value="XM_062787963.1"/>
</dbReference>
<evidence type="ECO:0000313" key="2">
    <source>
        <dbReference type="EMBL" id="KAK4118023.1"/>
    </source>
</evidence>
<sequence length="360" mass="40809">MLFDSLEHYASLSQDSKSSHHGVRNIDSAIRNLALIGVAIRRTGKASRSRRADRTFNPEKYHEFRKHLECVILLRPTEDGRHPDELDPSKLSGLQRRLIDANLRRRHRFLLAQRRSMNQEEDKPLLAPTISGVSRASTAEGTLNYAPAKPYIPGTTKTQITSIASDAEFPNPPAIPDDREIFQCPCCCQSLQVETFKDSKLWKRHVVEDLCPYTCIAENCPTPELLFCTRSEWETHIKKSHLPEWQCPFCDGDHAKQPNMEAMADHLQADHKDELSTKSLSTLLSWSAVQKMGVTTCPFCTADGPEDAPDLVDHVLQEAYEFALRALPWPKPINHELNEPPGTFKLPDKGNDENPISRWL</sequence>
<dbReference type="Proteomes" id="UP001302602">
    <property type="component" value="Unassembled WGS sequence"/>
</dbReference>
<dbReference type="PANTHER" id="PTHR35391:SF5">
    <property type="entry name" value="DUF6590 DOMAIN-CONTAINING PROTEIN"/>
    <property type="match status" value="1"/>
</dbReference>
<gene>
    <name evidence="2" type="ORF">N657DRAFT_558118</name>
</gene>
<accession>A0AAN6TP26</accession>
<evidence type="ECO:0000256" key="1">
    <source>
        <dbReference type="SAM" id="MobiDB-lite"/>
    </source>
</evidence>
<proteinExistence type="predicted"/>
<dbReference type="AlphaFoldDB" id="A0AAN6TP26"/>
<feature type="region of interest" description="Disordered" evidence="1">
    <location>
        <begin position="338"/>
        <end position="360"/>
    </location>
</feature>
<protein>
    <submittedName>
        <fullName evidence="2">Uncharacterized protein</fullName>
    </submittedName>
</protein>
<evidence type="ECO:0000313" key="3">
    <source>
        <dbReference type="Proteomes" id="UP001302602"/>
    </source>
</evidence>
<dbReference type="GeneID" id="87824733"/>
<name>A0AAN6TP26_9PEZI</name>
<feature type="non-terminal residue" evidence="2">
    <location>
        <position position="360"/>
    </location>
</feature>
<dbReference type="PANTHER" id="PTHR35391">
    <property type="entry name" value="C2H2-TYPE DOMAIN-CONTAINING PROTEIN-RELATED"/>
    <property type="match status" value="1"/>
</dbReference>
<reference evidence="2" key="2">
    <citation type="submission" date="2023-05" db="EMBL/GenBank/DDBJ databases">
        <authorList>
            <consortium name="Lawrence Berkeley National Laboratory"/>
            <person name="Steindorff A."/>
            <person name="Hensen N."/>
            <person name="Bonometti L."/>
            <person name="Westerberg I."/>
            <person name="Brannstrom I.O."/>
            <person name="Guillou S."/>
            <person name="Cros-Aarteil S."/>
            <person name="Calhoun S."/>
            <person name="Haridas S."/>
            <person name="Kuo A."/>
            <person name="Mondo S."/>
            <person name="Pangilinan J."/>
            <person name="Riley R."/>
            <person name="Labutti K."/>
            <person name="Andreopoulos B."/>
            <person name="Lipzen A."/>
            <person name="Chen C."/>
            <person name="Yanf M."/>
            <person name="Daum C."/>
            <person name="Ng V."/>
            <person name="Clum A."/>
            <person name="Ohm R."/>
            <person name="Martin F."/>
            <person name="Silar P."/>
            <person name="Natvig D."/>
            <person name="Lalanne C."/>
            <person name="Gautier V."/>
            <person name="Ament-Velasquez S.L."/>
            <person name="Kruys A."/>
            <person name="Hutchinson M.I."/>
            <person name="Powell A.J."/>
            <person name="Barry K."/>
            <person name="Miller A.N."/>
            <person name="Grigoriev I.V."/>
            <person name="Debuchy R."/>
            <person name="Gladieux P."/>
            <person name="Thoren M.H."/>
            <person name="Johannesson H."/>
        </authorList>
    </citation>
    <scope>NUCLEOTIDE SEQUENCE</scope>
    <source>
        <strain evidence="2">CBS 731.68</strain>
    </source>
</reference>